<evidence type="ECO:0000256" key="1">
    <source>
        <dbReference type="ARBA" id="ARBA00004651"/>
    </source>
</evidence>
<protein>
    <submittedName>
        <fullName evidence="8">Uncharacterized membrane protein YgaE (UPF0421/DUF939 family)</fullName>
    </submittedName>
</protein>
<dbReference type="InterPro" id="IPR052984">
    <property type="entry name" value="UPF0421"/>
</dbReference>
<keyword evidence="9" id="KW-1185">Reference proteome</keyword>
<keyword evidence="3 6" id="KW-0812">Transmembrane</keyword>
<dbReference type="Gene3D" id="1.20.120.940">
    <property type="entry name" value="Putative aromatic acid exporter, C-terminal domain"/>
    <property type="match status" value="1"/>
</dbReference>
<dbReference type="EMBL" id="JAUSUB010000004">
    <property type="protein sequence ID" value="MDQ0269364.1"/>
    <property type="molecule type" value="Genomic_DNA"/>
</dbReference>
<dbReference type="PANTHER" id="PTHR40064:SF1">
    <property type="entry name" value="MEMBRANE PROTEIN"/>
    <property type="match status" value="1"/>
</dbReference>
<feature type="domain" description="Putative aromatic acid exporter C-terminal" evidence="7">
    <location>
        <begin position="147"/>
        <end position="311"/>
    </location>
</feature>
<comment type="subcellular location">
    <subcellularLocation>
        <location evidence="1">Cell membrane</location>
        <topology evidence="1">Multi-pass membrane protein</topology>
    </subcellularLocation>
</comment>
<evidence type="ECO:0000256" key="6">
    <source>
        <dbReference type="SAM" id="Phobius"/>
    </source>
</evidence>
<evidence type="ECO:0000313" key="9">
    <source>
        <dbReference type="Proteomes" id="UP001238088"/>
    </source>
</evidence>
<reference evidence="8 9" key="1">
    <citation type="submission" date="2023-07" db="EMBL/GenBank/DDBJ databases">
        <title>Genomic Encyclopedia of Type Strains, Phase IV (KMG-IV): sequencing the most valuable type-strain genomes for metagenomic binning, comparative biology and taxonomic classification.</title>
        <authorList>
            <person name="Goeker M."/>
        </authorList>
    </citation>
    <scope>NUCLEOTIDE SEQUENCE [LARGE SCALE GENOMIC DNA]</scope>
    <source>
        <strain evidence="8 9">DSM 23494</strain>
    </source>
</reference>
<dbReference type="Proteomes" id="UP001238088">
    <property type="component" value="Unassembled WGS sequence"/>
</dbReference>
<dbReference type="InterPro" id="IPR010343">
    <property type="entry name" value="ArAE_1"/>
</dbReference>
<evidence type="ECO:0000259" key="7">
    <source>
        <dbReference type="Pfam" id="PF11728"/>
    </source>
</evidence>
<feature type="transmembrane region" description="Helical" evidence="6">
    <location>
        <begin position="80"/>
        <end position="109"/>
    </location>
</feature>
<dbReference type="Pfam" id="PF06081">
    <property type="entry name" value="ArAE_1"/>
    <property type="match status" value="1"/>
</dbReference>
<dbReference type="Pfam" id="PF11728">
    <property type="entry name" value="ArAE_1_C"/>
    <property type="match status" value="1"/>
</dbReference>
<sequence length="330" mass="37736">MKFRIGYRTVKTALGASIAIMIAQMAGLDNYVSAGILTILCVKVTKKKSLRASWDRIFACIIAILISSILFELFSYHPLIIGLVLLVFIPTAVMVNASDGIVTSAVIILHIYSAEQVTFELILNELGIILIGIGVALLANLYMPSLDAKLKDYQLEIEQNFKRIFDEIVIYLRTNESSWDGREITETYRLIEEAKALAFREVENHFLRNESLFYSYFKMREKQFEIIEHVLPIVTSIDQYVDQAEMIADFIDELSDNIHPGNTASIFITKLHEMKDEFEKMELPKTREEFEARADLLYFTKEMEEYLIIKSNFIGLKGARKLNQTTATGE</sequence>
<evidence type="ECO:0000256" key="5">
    <source>
        <dbReference type="ARBA" id="ARBA00023136"/>
    </source>
</evidence>
<feature type="transmembrane region" description="Helical" evidence="6">
    <location>
        <begin position="121"/>
        <end position="143"/>
    </location>
</feature>
<organism evidence="8 9">
    <name type="scientific">Cytobacillus purgationiresistens</name>
    <dbReference type="NCBI Taxonomy" id="863449"/>
    <lineage>
        <taxon>Bacteria</taxon>
        <taxon>Bacillati</taxon>
        <taxon>Bacillota</taxon>
        <taxon>Bacilli</taxon>
        <taxon>Bacillales</taxon>
        <taxon>Bacillaceae</taxon>
        <taxon>Cytobacillus</taxon>
    </lineage>
</organism>
<dbReference type="RefSeq" id="WP_307472883.1">
    <property type="nucleotide sequence ID" value="NZ_JAUSUB010000004.1"/>
</dbReference>
<keyword evidence="2" id="KW-1003">Cell membrane</keyword>
<feature type="transmembrane region" description="Helical" evidence="6">
    <location>
        <begin position="54"/>
        <end position="74"/>
    </location>
</feature>
<evidence type="ECO:0000256" key="4">
    <source>
        <dbReference type="ARBA" id="ARBA00022989"/>
    </source>
</evidence>
<keyword evidence="4 6" id="KW-1133">Transmembrane helix</keyword>
<evidence type="ECO:0000256" key="3">
    <source>
        <dbReference type="ARBA" id="ARBA00022692"/>
    </source>
</evidence>
<evidence type="ECO:0000256" key="2">
    <source>
        <dbReference type="ARBA" id="ARBA00022475"/>
    </source>
</evidence>
<feature type="transmembrane region" description="Helical" evidence="6">
    <location>
        <begin position="12"/>
        <end position="42"/>
    </location>
</feature>
<dbReference type="InterPro" id="IPR038323">
    <property type="entry name" value="ArAE_1_C_sf"/>
</dbReference>
<name>A0ABU0ADQ1_9BACI</name>
<gene>
    <name evidence="8" type="ORF">J2S17_001235</name>
</gene>
<evidence type="ECO:0000313" key="8">
    <source>
        <dbReference type="EMBL" id="MDQ0269364.1"/>
    </source>
</evidence>
<comment type="caution">
    <text evidence="8">The sequence shown here is derived from an EMBL/GenBank/DDBJ whole genome shotgun (WGS) entry which is preliminary data.</text>
</comment>
<dbReference type="PANTHER" id="PTHR40064">
    <property type="entry name" value="MEMBRANE PROTEIN-RELATED"/>
    <property type="match status" value="1"/>
</dbReference>
<keyword evidence="5 6" id="KW-0472">Membrane</keyword>
<accession>A0ABU0ADQ1</accession>
<dbReference type="InterPro" id="IPR021062">
    <property type="entry name" value="ArAE_1_C"/>
</dbReference>
<proteinExistence type="predicted"/>